<dbReference type="EC" id="3.6.1.27" evidence="3 17"/>
<evidence type="ECO:0000256" key="3">
    <source>
        <dbReference type="ARBA" id="ARBA00012374"/>
    </source>
</evidence>
<evidence type="ECO:0000256" key="2">
    <source>
        <dbReference type="ARBA" id="ARBA00010621"/>
    </source>
</evidence>
<evidence type="ECO:0000256" key="15">
    <source>
        <dbReference type="ARBA" id="ARBA00032932"/>
    </source>
</evidence>
<name>A0ABV9Q440_9BACL</name>
<comment type="catalytic activity">
    <reaction evidence="16 17">
        <text>di-trans,octa-cis-undecaprenyl diphosphate + H2O = di-trans,octa-cis-undecaprenyl phosphate + phosphate + H(+)</text>
        <dbReference type="Rhea" id="RHEA:28094"/>
        <dbReference type="ChEBI" id="CHEBI:15377"/>
        <dbReference type="ChEBI" id="CHEBI:15378"/>
        <dbReference type="ChEBI" id="CHEBI:43474"/>
        <dbReference type="ChEBI" id="CHEBI:58405"/>
        <dbReference type="ChEBI" id="CHEBI:60392"/>
        <dbReference type="EC" id="3.6.1.27"/>
    </reaction>
</comment>
<evidence type="ECO:0000256" key="12">
    <source>
        <dbReference type="ARBA" id="ARBA00023251"/>
    </source>
</evidence>
<feature type="transmembrane region" description="Helical" evidence="17">
    <location>
        <begin position="238"/>
        <end position="257"/>
    </location>
</feature>
<evidence type="ECO:0000256" key="14">
    <source>
        <dbReference type="ARBA" id="ARBA00032707"/>
    </source>
</evidence>
<evidence type="ECO:0000313" key="19">
    <source>
        <dbReference type="Proteomes" id="UP001596002"/>
    </source>
</evidence>
<dbReference type="PANTHER" id="PTHR30622">
    <property type="entry name" value="UNDECAPRENYL-DIPHOSPHATASE"/>
    <property type="match status" value="1"/>
</dbReference>
<dbReference type="EMBL" id="JBHSHC010000112">
    <property type="protein sequence ID" value="MFC4768955.1"/>
    <property type="molecule type" value="Genomic_DNA"/>
</dbReference>
<comment type="similarity">
    <text evidence="2 17">Belongs to the UppP family.</text>
</comment>
<evidence type="ECO:0000256" key="10">
    <source>
        <dbReference type="ARBA" id="ARBA00022989"/>
    </source>
</evidence>
<comment type="subcellular location">
    <subcellularLocation>
        <location evidence="1 17">Cell membrane</location>
        <topology evidence="1 17">Multi-pass membrane protein</topology>
    </subcellularLocation>
</comment>
<feature type="transmembrane region" description="Helical" evidence="17">
    <location>
        <begin position="206"/>
        <end position="226"/>
    </location>
</feature>
<dbReference type="PANTHER" id="PTHR30622:SF4">
    <property type="entry name" value="UNDECAPRENYL-DIPHOSPHATASE"/>
    <property type="match status" value="1"/>
</dbReference>
<evidence type="ECO:0000256" key="17">
    <source>
        <dbReference type="HAMAP-Rule" id="MF_01006"/>
    </source>
</evidence>
<comment type="miscellaneous">
    <text evidence="17">Bacitracin is thought to be involved in the inhibition of peptidoglycan synthesis by sequestering undecaprenyl diphosphate, thereby reducing the pool of lipid carrier available.</text>
</comment>
<evidence type="ECO:0000256" key="6">
    <source>
        <dbReference type="ARBA" id="ARBA00022692"/>
    </source>
</evidence>
<organism evidence="18 19">
    <name type="scientific">Effusibacillus consociatus</name>
    <dbReference type="NCBI Taxonomy" id="1117041"/>
    <lineage>
        <taxon>Bacteria</taxon>
        <taxon>Bacillati</taxon>
        <taxon>Bacillota</taxon>
        <taxon>Bacilli</taxon>
        <taxon>Bacillales</taxon>
        <taxon>Alicyclobacillaceae</taxon>
        <taxon>Effusibacillus</taxon>
    </lineage>
</organism>
<keyword evidence="12 17" id="KW-0046">Antibiotic resistance</keyword>
<protein>
    <recommendedName>
        <fullName evidence="4 17">Undecaprenyl-diphosphatase</fullName>
        <ecNumber evidence="3 17">3.6.1.27</ecNumber>
    </recommendedName>
    <alternativeName>
        <fullName evidence="15 17">Bacitracin resistance protein</fullName>
    </alternativeName>
    <alternativeName>
        <fullName evidence="14 17">Undecaprenyl pyrophosphate phosphatase</fullName>
    </alternativeName>
</protein>
<gene>
    <name evidence="17" type="primary">uppP</name>
    <name evidence="18" type="ORF">ACFO8Q_16575</name>
</gene>
<evidence type="ECO:0000256" key="16">
    <source>
        <dbReference type="ARBA" id="ARBA00047594"/>
    </source>
</evidence>
<evidence type="ECO:0000256" key="7">
    <source>
        <dbReference type="ARBA" id="ARBA00022801"/>
    </source>
</evidence>
<dbReference type="InterPro" id="IPR003824">
    <property type="entry name" value="UppP"/>
</dbReference>
<evidence type="ECO:0000256" key="1">
    <source>
        <dbReference type="ARBA" id="ARBA00004651"/>
    </source>
</evidence>
<keyword evidence="6 17" id="KW-0812">Transmembrane</keyword>
<feature type="transmembrane region" description="Helical" evidence="17">
    <location>
        <begin position="7"/>
        <end position="30"/>
    </location>
</feature>
<keyword evidence="13 17" id="KW-0961">Cell wall biogenesis/degradation</keyword>
<evidence type="ECO:0000256" key="13">
    <source>
        <dbReference type="ARBA" id="ARBA00023316"/>
    </source>
</evidence>
<dbReference type="Proteomes" id="UP001596002">
    <property type="component" value="Unassembled WGS sequence"/>
</dbReference>
<reference evidence="19" key="1">
    <citation type="journal article" date="2019" name="Int. J. Syst. Evol. Microbiol.">
        <title>The Global Catalogue of Microorganisms (GCM) 10K type strain sequencing project: providing services to taxonomists for standard genome sequencing and annotation.</title>
        <authorList>
            <consortium name="The Broad Institute Genomics Platform"/>
            <consortium name="The Broad Institute Genome Sequencing Center for Infectious Disease"/>
            <person name="Wu L."/>
            <person name="Ma J."/>
        </authorList>
    </citation>
    <scope>NUCLEOTIDE SEQUENCE [LARGE SCALE GENOMIC DNA]</scope>
    <source>
        <strain evidence="19">WYCCWR 12678</strain>
    </source>
</reference>
<feature type="transmembrane region" description="Helical" evidence="17">
    <location>
        <begin position="99"/>
        <end position="121"/>
    </location>
</feature>
<evidence type="ECO:0000256" key="4">
    <source>
        <dbReference type="ARBA" id="ARBA00021581"/>
    </source>
</evidence>
<keyword evidence="7 17" id="KW-0378">Hydrolase</keyword>
<evidence type="ECO:0000256" key="11">
    <source>
        <dbReference type="ARBA" id="ARBA00023136"/>
    </source>
</evidence>
<sequence length="261" mass="28169">MEEFLKAIVLGIVQGLTEFLPISSTGHLLIGRKLLGLEEAGLFLDTMLHLGTLLAVVAIFWRDVLFMVRNPFSRLTLLILAGTIPTAAIGLAFEDYFEAISKTGVTVGWEFLLTGIILWWADNMKNGSKKIDQISYTDALLVGALQGAAILPAISRSGLTIAGALFRGIDKQAAARFSFLLSLPAILGAVVLQSKKLIDGEVAETISVFPLIAGTLASAVAGYIAVKWMLNILQRGSLKGFSIYVWVLGAIILFLQFTGKW</sequence>
<keyword evidence="19" id="KW-1185">Reference proteome</keyword>
<feature type="transmembrane region" description="Helical" evidence="17">
    <location>
        <begin position="73"/>
        <end position="93"/>
    </location>
</feature>
<proteinExistence type="inferred from homology"/>
<feature type="transmembrane region" description="Helical" evidence="17">
    <location>
        <begin position="42"/>
        <end position="61"/>
    </location>
</feature>
<dbReference type="HAMAP" id="MF_01006">
    <property type="entry name" value="Undec_diphosphatase"/>
    <property type="match status" value="1"/>
</dbReference>
<feature type="transmembrane region" description="Helical" evidence="17">
    <location>
        <begin position="173"/>
        <end position="194"/>
    </location>
</feature>
<comment type="caution">
    <text evidence="18">The sequence shown here is derived from an EMBL/GenBank/DDBJ whole genome shotgun (WGS) entry which is preliminary data.</text>
</comment>
<keyword evidence="8 17" id="KW-0133">Cell shape</keyword>
<dbReference type="RefSeq" id="WP_380026910.1">
    <property type="nucleotide sequence ID" value="NZ_JBHSHC010000112.1"/>
</dbReference>
<keyword evidence="10 17" id="KW-1133">Transmembrane helix</keyword>
<comment type="function">
    <text evidence="17">Catalyzes the dephosphorylation of undecaprenyl diphosphate (UPP). Confers resistance to bacitracin.</text>
</comment>
<keyword evidence="9 17" id="KW-0573">Peptidoglycan synthesis</keyword>
<evidence type="ECO:0000256" key="8">
    <source>
        <dbReference type="ARBA" id="ARBA00022960"/>
    </source>
</evidence>
<evidence type="ECO:0000313" key="18">
    <source>
        <dbReference type="EMBL" id="MFC4768955.1"/>
    </source>
</evidence>
<evidence type="ECO:0000256" key="5">
    <source>
        <dbReference type="ARBA" id="ARBA00022475"/>
    </source>
</evidence>
<accession>A0ABV9Q440</accession>
<evidence type="ECO:0000256" key="9">
    <source>
        <dbReference type="ARBA" id="ARBA00022984"/>
    </source>
</evidence>
<keyword evidence="11 17" id="KW-0472">Membrane</keyword>
<keyword evidence="5 17" id="KW-1003">Cell membrane</keyword>
<dbReference type="Pfam" id="PF02673">
    <property type="entry name" value="BacA"/>
    <property type="match status" value="1"/>
</dbReference>